<keyword evidence="4 11" id="KW-0963">Cytoplasm</keyword>
<comment type="catalytic activity">
    <reaction evidence="9 11">
        <text>uridine(44) in tRNA(Ser) + S-adenosyl-L-methionine = 2'-O-methyluridine(44) in tRNA(Ser) + S-adenosyl-L-homocysteine + H(+)</text>
        <dbReference type="Rhea" id="RHEA:43100"/>
        <dbReference type="Rhea" id="RHEA-COMP:10339"/>
        <dbReference type="Rhea" id="RHEA-COMP:10340"/>
        <dbReference type="ChEBI" id="CHEBI:15378"/>
        <dbReference type="ChEBI" id="CHEBI:57856"/>
        <dbReference type="ChEBI" id="CHEBI:59789"/>
        <dbReference type="ChEBI" id="CHEBI:65315"/>
        <dbReference type="ChEBI" id="CHEBI:74478"/>
        <dbReference type="EC" id="2.1.1.211"/>
    </reaction>
</comment>
<dbReference type="GO" id="GO:0141101">
    <property type="term" value="F:tRNA(Ser) (uridine(44)-2'-O-)-methyltransferase activity"/>
    <property type="evidence" value="ECO:0007669"/>
    <property type="project" value="UniProtKB-EC"/>
</dbReference>
<dbReference type="Pfam" id="PF07757">
    <property type="entry name" value="AdoMet_MTase"/>
    <property type="match status" value="1"/>
</dbReference>
<evidence type="ECO:0000256" key="2">
    <source>
        <dbReference type="ARBA" id="ARBA00004496"/>
    </source>
</evidence>
<keyword evidence="6 11" id="KW-0808">Transferase</keyword>
<feature type="non-terminal residue" evidence="13">
    <location>
        <position position="1"/>
    </location>
</feature>
<comment type="similarity">
    <text evidence="3 11">Belongs to the TRM44 family.</text>
</comment>
<evidence type="ECO:0000256" key="10">
    <source>
        <dbReference type="PROSITE-ProRule" id="PRU00723"/>
    </source>
</evidence>
<protein>
    <recommendedName>
        <fullName evidence="11">tRNA (uracil-O(2)-)-methyltransferase</fullName>
        <ecNumber evidence="11">2.1.1.211</ecNumber>
    </recommendedName>
</protein>
<evidence type="ECO:0000313" key="13">
    <source>
        <dbReference type="EMBL" id="GFY75939.1"/>
    </source>
</evidence>
<keyword evidence="8 11" id="KW-0819">tRNA processing</keyword>
<feature type="domain" description="C3H1-type" evidence="12">
    <location>
        <begin position="558"/>
        <end position="588"/>
    </location>
</feature>
<dbReference type="EMBL" id="BMAV01021686">
    <property type="protein sequence ID" value="GFY75939.1"/>
    <property type="molecule type" value="Genomic_DNA"/>
</dbReference>
<reference evidence="13" key="1">
    <citation type="submission" date="2020-08" db="EMBL/GenBank/DDBJ databases">
        <title>Multicomponent nature underlies the extraordinary mechanical properties of spider dragline silk.</title>
        <authorList>
            <person name="Kono N."/>
            <person name="Nakamura H."/>
            <person name="Mori M."/>
            <person name="Yoshida Y."/>
            <person name="Ohtoshi R."/>
            <person name="Malay A.D."/>
            <person name="Moran D.A.P."/>
            <person name="Tomita M."/>
            <person name="Numata K."/>
            <person name="Arakawa K."/>
        </authorList>
    </citation>
    <scope>NUCLEOTIDE SEQUENCE</scope>
</reference>
<dbReference type="GO" id="GO:0008270">
    <property type="term" value="F:zinc ion binding"/>
    <property type="evidence" value="ECO:0007669"/>
    <property type="project" value="UniProtKB-KW"/>
</dbReference>
<evidence type="ECO:0000256" key="9">
    <source>
        <dbReference type="ARBA" id="ARBA00047957"/>
    </source>
</evidence>
<evidence type="ECO:0000256" key="6">
    <source>
        <dbReference type="ARBA" id="ARBA00022679"/>
    </source>
</evidence>
<keyword evidence="7 11" id="KW-0949">S-adenosyl-L-methionine</keyword>
<dbReference type="EC" id="2.1.1.211" evidence="11"/>
<keyword evidence="10" id="KW-0479">Metal-binding</keyword>
<dbReference type="Proteomes" id="UP000886998">
    <property type="component" value="Unassembled WGS sequence"/>
</dbReference>
<evidence type="ECO:0000256" key="4">
    <source>
        <dbReference type="ARBA" id="ARBA00022490"/>
    </source>
</evidence>
<dbReference type="OrthoDB" id="10047021at2759"/>
<feature type="zinc finger region" description="C3H1-type" evidence="10">
    <location>
        <begin position="558"/>
        <end position="588"/>
    </location>
</feature>
<evidence type="ECO:0000256" key="3">
    <source>
        <dbReference type="ARBA" id="ARBA00009056"/>
    </source>
</evidence>
<keyword evidence="10" id="KW-0863">Zinc-finger</keyword>
<comment type="function">
    <text evidence="11">Adenosyl-L-methionine (AdoMet)-dependent tRNA (uracil-O(2)-)-methyltransferase.</text>
</comment>
<name>A0A8X6YQI7_9ARAC</name>
<keyword evidence="14" id="KW-1185">Reference proteome</keyword>
<evidence type="ECO:0000313" key="14">
    <source>
        <dbReference type="Proteomes" id="UP000886998"/>
    </source>
</evidence>
<comment type="function">
    <text evidence="1">Probable adenosyl-L-methionine (AdoMet)-dependent tRNA (uracil-O(2)-)-methyltransferase.</text>
</comment>
<evidence type="ECO:0000259" key="12">
    <source>
        <dbReference type="PROSITE" id="PS50103"/>
    </source>
</evidence>
<keyword evidence="10" id="KW-0862">Zinc</keyword>
<dbReference type="GO" id="GO:0030488">
    <property type="term" value="P:tRNA methylation"/>
    <property type="evidence" value="ECO:0007669"/>
    <property type="project" value="UniProtKB-UniRule"/>
</dbReference>
<dbReference type="SUPFAM" id="SSF53335">
    <property type="entry name" value="S-adenosyl-L-methionine-dependent methyltransferases"/>
    <property type="match status" value="1"/>
</dbReference>
<dbReference type="InterPro" id="IPR029063">
    <property type="entry name" value="SAM-dependent_MTases_sf"/>
</dbReference>
<accession>A0A8X6YQI7</accession>
<dbReference type="PANTHER" id="PTHR21210:SF0">
    <property type="entry name" value="TRNA (URACIL-O(2)-)-METHYLTRANSFERASE-RELATED"/>
    <property type="match status" value="1"/>
</dbReference>
<comment type="caution">
    <text evidence="13">The sequence shown here is derived from an EMBL/GenBank/DDBJ whole genome shotgun (WGS) entry which is preliminary data.</text>
</comment>
<comment type="subcellular location">
    <subcellularLocation>
        <location evidence="2 11">Cytoplasm</location>
    </subcellularLocation>
</comment>
<dbReference type="InterPro" id="IPR011671">
    <property type="entry name" value="tRNA_uracil_MeTrfase"/>
</dbReference>
<evidence type="ECO:0000256" key="1">
    <source>
        <dbReference type="ARBA" id="ARBA00002778"/>
    </source>
</evidence>
<sequence length="590" mass="68864">VSLSDDLLNYFIHKDFSVENINRKLISKGYDNKVKGEMTNNYLDLSLQFTEKLKIGENKNALILRKLCPKLYKVFREVAEIVIFDYTENSVSFYPLKSVVRKSPITPAFPYKLKWSKNRISLEIWQPFKETKRNIDSVKWLKNKLLPKVSKWCQVVPKHPIVTSINLVPARKYSEILYNLKSKYAEKFIEIWPKYSSTDPKKFVFEDISIAAYLMTFWEQERILKNLTRKQTFIDLGCGNGLLDHILQSEGHKGIGMDLRKRKIWDAYGPETNLIETVIEPNCKQLYPEYDWIIGNHADELTPWIPVIAARSSYKMRVFLLPCCYYTFDGRYRRSHQDTRYQSYLNFLKSLCSNMGFEVQMDRLRIPSTKRTCLICPSRNYKPEDEPEMDKKISEFINSNLTKPEEIMPSNNEEYFPISTWNENEIANEKASNSWISNFTPRETVEKVRNCSTLDKAVIKEILMEIVGNLLSKNTNNIVVQKGKEMLSWNKGGSLLLSELSNIIGKEKLKCMKAQNGGLQTFLRNHRYIFEVKNTVVELRVPSPYPKPSSEALPVRKSYKSKNCFFYFHHPQGCPLVDSDCSYSHEDLES</sequence>
<dbReference type="GO" id="GO:0005737">
    <property type="term" value="C:cytoplasm"/>
    <property type="evidence" value="ECO:0007669"/>
    <property type="project" value="UniProtKB-SubCell"/>
</dbReference>
<proteinExistence type="inferred from homology"/>
<gene>
    <name evidence="13" type="primary">trmt44</name>
    <name evidence="13" type="ORF">TNIN_83341</name>
</gene>
<organism evidence="13 14">
    <name type="scientific">Trichonephila inaurata madagascariensis</name>
    <dbReference type="NCBI Taxonomy" id="2747483"/>
    <lineage>
        <taxon>Eukaryota</taxon>
        <taxon>Metazoa</taxon>
        <taxon>Ecdysozoa</taxon>
        <taxon>Arthropoda</taxon>
        <taxon>Chelicerata</taxon>
        <taxon>Arachnida</taxon>
        <taxon>Araneae</taxon>
        <taxon>Araneomorphae</taxon>
        <taxon>Entelegynae</taxon>
        <taxon>Araneoidea</taxon>
        <taxon>Nephilidae</taxon>
        <taxon>Trichonephila</taxon>
        <taxon>Trichonephila inaurata</taxon>
    </lineage>
</organism>
<dbReference type="InterPro" id="IPR000571">
    <property type="entry name" value="Znf_CCCH"/>
</dbReference>
<evidence type="ECO:0000256" key="7">
    <source>
        <dbReference type="ARBA" id="ARBA00022691"/>
    </source>
</evidence>
<evidence type="ECO:0000256" key="11">
    <source>
        <dbReference type="RuleBase" id="RU368004"/>
    </source>
</evidence>
<keyword evidence="5 11" id="KW-0489">Methyltransferase</keyword>
<evidence type="ECO:0000256" key="5">
    <source>
        <dbReference type="ARBA" id="ARBA00022603"/>
    </source>
</evidence>
<dbReference type="PROSITE" id="PS50103">
    <property type="entry name" value="ZF_C3H1"/>
    <property type="match status" value="1"/>
</dbReference>
<evidence type="ECO:0000256" key="8">
    <source>
        <dbReference type="ARBA" id="ARBA00022694"/>
    </source>
</evidence>
<dbReference type="AlphaFoldDB" id="A0A8X6YQI7"/>
<dbReference type="PANTHER" id="PTHR21210">
    <property type="entry name" value="TRNA (URACIL-O(2)-)-METHYLTRANSFERASE-RELATED"/>
    <property type="match status" value="1"/>
</dbReference>